<sequence>MIGVHLKRRLSVWLLLAAVVLAAVPVFAEPPTDRAPLLQAGKKTLFQRVLTRPGAMLTEQPGGDAGRPVDAFSRFYVYAETERDGQRWLEVGVGTKGKISGWLRAGDTVPWLQQMALAFTNPGAARERALFYDSWDSLNGLLALPDPAAEVGPLTRKIAEGGRDPRVVAIEPDRFIDINSRFYLLPILDFEEVFTDSGHLMRGLKVASVTETAAPTSTPPPDESAEPVTQLGSFRAAVVFIIDSTVSMQQYIDEARAAAQQVYKRIEGSGLLDKVAFGLVAFRAPTADPAKAKSLEYVARMFVDPAEVSTGLEFLNRASKVTEAKVSTDRFDEDPYAGVITALEEIPWNRFGARYAVLITDAGALEGDASTTGLHAEQVRSEAAEKGVALLVLHLKTAMGKTNHAAAEAQYRTLANNAAIQRSLYFSVQDGSAAALGKAVSALSDTVIESIEASARGDLAAGSARAATSIPSSATTTASPAVAQDPETAALREATRALGHAMQLAYLGREEGTRAPSVFEGWISDSDLADPTVRTVDERVLITKDQLSDLHGILKQIVDAADAGMLKPDAFFDSLRSIAAQYGRDPALAASPQATKLADLGLLGEYLDGLPYKSDVMTLDQDTWSRWGTQRQFEFVSRLKGKIKLYERYNADTDRWVSLAEGSPAGEWVYPVPLRDLP</sequence>
<feature type="signal peptide" evidence="1">
    <location>
        <begin position="1"/>
        <end position="28"/>
    </location>
</feature>
<keyword evidence="1" id="KW-0732">Signal</keyword>
<dbReference type="PROSITE" id="PS50234">
    <property type="entry name" value="VWFA"/>
    <property type="match status" value="1"/>
</dbReference>
<dbReference type="InterPro" id="IPR036465">
    <property type="entry name" value="vWFA_dom_sf"/>
</dbReference>
<dbReference type="SUPFAM" id="SSF53300">
    <property type="entry name" value="vWA-like"/>
    <property type="match status" value="1"/>
</dbReference>
<reference evidence="4" key="1">
    <citation type="submission" date="2016-10" db="EMBL/GenBank/DDBJ databases">
        <authorList>
            <person name="Varghese N."/>
            <person name="Submissions S."/>
        </authorList>
    </citation>
    <scope>NUCLEOTIDE SEQUENCE [LARGE SCALE GENOMIC DNA]</scope>
    <source>
        <strain evidence="4">DSM 217</strain>
    </source>
</reference>
<dbReference type="Gene3D" id="3.40.50.410">
    <property type="entry name" value="von Willebrand factor, type A domain"/>
    <property type="match status" value="1"/>
</dbReference>
<name>A0A1H2ZRQ2_THIRO</name>
<dbReference type="CDD" id="cd00198">
    <property type="entry name" value="vWFA"/>
    <property type="match status" value="1"/>
</dbReference>
<dbReference type="STRING" id="1058.SAMN05421783_1172"/>
<keyword evidence="4" id="KW-1185">Reference proteome</keyword>
<dbReference type="Proteomes" id="UP000198816">
    <property type="component" value="Unassembled WGS sequence"/>
</dbReference>
<protein>
    <recommendedName>
        <fullName evidence="2">VWFA domain-containing protein</fullName>
    </recommendedName>
</protein>
<evidence type="ECO:0000313" key="3">
    <source>
        <dbReference type="EMBL" id="SDX20210.1"/>
    </source>
</evidence>
<organism evidence="3 4">
    <name type="scientific">Thiocapsa roseopersicina</name>
    <dbReference type="NCBI Taxonomy" id="1058"/>
    <lineage>
        <taxon>Bacteria</taxon>
        <taxon>Pseudomonadati</taxon>
        <taxon>Pseudomonadota</taxon>
        <taxon>Gammaproteobacteria</taxon>
        <taxon>Chromatiales</taxon>
        <taxon>Chromatiaceae</taxon>
        <taxon>Thiocapsa</taxon>
    </lineage>
</organism>
<dbReference type="OrthoDB" id="9801841at2"/>
<evidence type="ECO:0000259" key="2">
    <source>
        <dbReference type="PROSITE" id="PS50234"/>
    </source>
</evidence>
<evidence type="ECO:0000313" key="4">
    <source>
        <dbReference type="Proteomes" id="UP000198816"/>
    </source>
</evidence>
<dbReference type="RefSeq" id="WP_093034664.1">
    <property type="nucleotide sequence ID" value="NZ_FNNZ01000017.1"/>
</dbReference>
<evidence type="ECO:0000256" key="1">
    <source>
        <dbReference type="SAM" id="SignalP"/>
    </source>
</evidence>
<proteinExistence type="predicted"/>
<feature type="domain" description="VWFA" evidence="2">
    <location>
        <begin position="237"/>
        <end position="451"/>
    </location>
</feature>
<dbReference type="EMBL" id="FNNZ01000017">
    <property type="protein sequence ID" value="SDX20210.1"/>
    <property type="molecule type" value="Genomic_DNA"/>
</dbReference>
<accession>A0A1H2ZRQ2</accession>
<gene>
    <name evidence="3" type="ORF">SAMN05421783_1172</name>
</gene>
<dbReference type="AlphaFoldDB" id="A0A1H2ZRQ2"/>
<dbReference type="InterPro" id="IPR002035">
    <property type="entry name" value="VWF_A"/>
</dbReference>
<feature type="chain" id="PRO_5011725133" description="VWFA domain-containing protein" evidence="1">
    <location>
        <begin position="29"/>
        <end position="678"/>
    </location>
</feature>